<evidence type="ECO:0000256" key="4">
    <source>
        <dbReference type="ARBA" id="ARBA00023134"/>
    </source>
</evidence>
<keyword evidence="4" id="KW-0342">GTP-binding</keyword>
<gene>
    <name evidence="8" type="ORF">ACFFHT_10340</name>
</gene>
<protein>
    <submittedName>
        <fullName evidence="8">Dynamin family protein</fullName>
    </submittedName>
</protein>
<evidence type="ECO:0000313" key="8">
    <source>
        <dbReference type="EMBL" id="MFC0323945.1"/>
    </source>
</evidence>
<evidence type="ECO:0000256" key="1">
    <source>
        <dbReference type="ARBA" id="ARBA00004370"/>
    </source>
</evidence>
<dbReference type="InterPro" id="IPR045063">
    <property type="entry name" value="Dynamin_N"/>
</dbReference>
<evidence type="ECO:0000256" key="2">
    <source>
        <dbReference type="ARBA" id="ARBA00022741"/>
    </source>
</evidence>
<organism evidence="8 9">
    <name type="scientific">Gallibacterium melopsittaci</name>
    <dbReference type="NCBI Taxonomy" id="516063"/>
    <lineage>
        <taxon>Bacteria</taxon>
        <taxon>Pseudomonadati</taxon>
        <taxon>Pseudomonadota</taxon>
        <taxon>Gammaproteobacteria</taxon>
        <taxon>Pasteurellales</taxon>
        <taxon>Pasteurellaceae</taxon>
        <taxon>Gallibacterium</taxon>
    </lineage>
</organism>
<proteinExistence type="predicted"/>
<reference evidence="8 9" key="1">
    <citation type="submission" date="2024-09" db="EMBL/GenBank/DDBJ databases">
        <authorList>
            <person name="Sun Q."/>
            <person name="Mori K."/>
        </authorList>
    </citation>
    <scope>NUCLEOTIDE SEQUENCE [LARGE SCALE GENOMIC DNA]</scope>
    <source>
        <strain evidence="8 9">CCM 7538</strain>
    </source>
</reference>
<evidence type="ECO:0000256" key="5">
    <source>
        <dbReference type="ARBA" id="ARBA00023136"/>
    </source>
</evidence>
<comment type="caution">
    <text evidence="8">The sequence shown here is derived from an EMBL/GenBank/DDBJ whole genome shotgun (WGS) entry which is preliminary data.</text>
</comment>
<comment type="subcellular location">
    <subcellularLocation>
        <location evidence="1">Membrane</location>
    </subcellularLocation>
</comment>
<dbReference type="RefSeq" id="WP_382375953.1">
    <property type="nucleotide sequence ID" value="NZ_JBHLWA010000049.1"/>
</dbReference>
<dbReference type="EMBL" id="JBHLWA010000049">
    <property type="protein sequence ID" value="MFC0323945.1"/>
    <property type="molecule type" value="Genomic_DNA"/>
</dbReference>
<feature type="coiled-coil region" evidence="6">
    <location>
        <begin position="467"/>
        <end position="511"/>
    </location>
</feature>
<keyword evidence="2" id="KW-0547">Nucleotide-binding</keyword>
<keyword evidence="5" id="KW-0472">Membrane</keyword>
<dbReference type="InterPro" id="IPR027417">
    <property type="entry name" value="P-loop_NTPase"/>
</dbReference>
<dbReference type="PANTHER" id="PTHR10465">
    <property type="entry name" value="TRANSMEMBRANE GTPASE FZO1"/>
    <property type="match status" value="1"/>
</dbReference>
<dbReference type="Pfam" id="PF00350">
    <property type="entry name" value="Dynamin_N"/>
    <property type="match status" value="1"/>
</dbReference>
<keyword evidence="9" id="KW-1185">Reference proteome</keyword>
<sequence length="781" mass="89939">MAMQKIYIEHNPFTVITTFRINELEQIDTLFLSQFTHQRLQRWIEGFFQKVYEELFNGIEFEVEFKGTENDYIDVQADIDFFNQKNNLNIQSKWIEVADSSNRLNHMKAFVEKAQESHLFSEEMQKDYIQNELKKAFSNDFDVYVAATMSAGKSTFLNALLGSELLPAANEATTAVIAQIADNKALQKGVFKGKRITTDGNVADESENLTNDVLKNWNNTEKSPDTAVLEIEGNILGIKERDNVHLILSDTPGPNNSQDDSHKAVTEEKIKDTTKNPLICYLLNATQIGTNDDKHTLEMISETINNSASKQNKDRFLFLLNKADQFDEEKGENIENIVEKCRTYLNGFGIEFPQIYPITALNALLLRKEIFNFELTRKEGKLISDWKYMAQDDAETNYKGLNFIEYMPLNRPIKQKLAAEENKALLHTGIPAVEAVIDNYIDKYSMPERVSRVYEALKKAIQQASAKERLMTDLKNYKEEIANIKLALEELSSSERLKIKVKAEIEQLLDEIKNNKHSLGRGEHIKELNKLDSNIFEFFAKVGSKVSGKLFVSESESESEAKKFIEKVIEEEIKQPLQQLLRSMSISAEKIVENSQEQAKQKLQHIYQDYLEKFFKDIPLPLPTLEGLKVMMTNISSDIPLTIDKDDIIEERKTRIIGERSLAKWYNPLSWWKTEYIKESYTETSVDLESVWKKMEVKLKANAINTMENIINKIQSDTEKQIEIFSNFTAEEFSKQLSKIAEDMNKKLADQETIEQKIQESEANLEIIKKFEEELAQAIAL</sequence>
<evidence type="ECO:0000256" key="6">
    <source>
        <dbReference type="SAM" id="Coils"/>
    </source>
</evidence>
<dbReference type="PANTHER" id="PTHR10465:SF0">
    <property type="entry name" value="SARCALUMENIN"/>
    <property type="match status" value="1"/>
</dbReference>
<accession>A0ABV6HYH4</accession>
<dbReference type="InterPro" id="IPR027094">
    <property type="entry name" value="Mitofusin_fam"/>
</dbReference>
<feature type="domain" description="Dynamin N-terminal" evidence="7">
    <location>
        <begin position="147"/>
        <end position="300"/>
    </location>
</feature>
<keyword evidence="3" id="KW-0378">Hydrolase</keyword>
<evidence type="ECO:0000313" key="9">
    <source>
        <dbReference type="Proteomes" id="UP001589769"/>
    </source>
</evidence>
<name>A0ABV6HYH4_9PAST</name>
<dbReference type="Proteomes" id="UP001589769">
    <property type="component" value="Unassembled WGS sequence"/>
</dbReference>
<evidence type="ECO:0000256" key="3">
    <source>
        <dbReference type="ARBA" id="ARBA00022801"/>
    </source>
</evidence>
<dbReference type="SUPFAM" id="SSF52540">
    <property type="entry name" value="P-loop containing nucleoside triphosphate hydrolases"/>
    <property type="match status" value="1"/>
</dbReference>
<dbReference type="Gene3D" id="3.40.50.300">
    <property type="entry name" value="P-loop containing nucleotide triphosphate hydrolases"/>
    <property type="match status" value="1"/>
</dbReference>
<evidence type="ECO:0000259" key="7">
    <source>
        <dbReference type="Pfam" id="PF00350"/>
    </source>
</evidence>
<keyword evidence="6" id="KW-0175">Coiled coil</keyword>